<evidence type="ECO:0000256" key="1">
    <source>
        <dbReference type="ARBA" id="ARBA00022741"/>
    </source>
</evidence>
<keyword evidence="6" id="KW-1185">Reference proteome</keyword>
<dbReference type="RefSeq" id="WP_271714910.1">
    <property type="nucleotide sequence ID" value="NZ_AP024169.1"/>
</dbReference>
<evidence type="ECO:0000313" key="5">
    <source>
        <dbReference type="EMBL" id="BCN29641.1"/>
    </source>
</evidence>
<dbReference type="Proteomes" id="UP000595897">
    <property type="component" value="Chromosome"/>
</dbReference>
<dbReference type="Gene3D" id="3.40.50.300">
    <property type="entry name" value="P-loop containing nucleotide triphosphate hydrolases"/>
    <property type="match status" value="2"/>
</dbReference>
<dbReference type="InterPro" id="IPR027785">
    <property type="entry name" value="UvrD-like_helicase_C"/>
</dbReference>
<dbReference type="GO" id="GO:0003677">
    <property type="term" value="F:DNA binding"/>
    <property type="evidence" value="ECO:0007669"/>
    <property type="project" value="UniProtKB-UniRule"/>
</dbReference>
<dbReference type="EMBL" id="AP024169">
    <property type="protein sequence ID" value="BCN29641.1"/>
    <property type="molecule type" value="Genomic_DNA"/>
</dbReference>
<dbReference type="InterPro" id="IPR006345">
    <property type="entry name" value="RecD2"/>
</dbReference>
<dbReference type="Gene3D" id="2.30.30.940">
    <property type="match status" value="1"/>
</dbReference>
<dbReference type="InterPro" id="IPR027417">
    <property type="entry name" value="P-loop_NTPase"/>
</dbReference>
<dbReference type="Gene3D" id="1.10.10.2220">
    <property type="match status" value="1"/>
</dbReference>
<dbReference type="PANTHER" id="PTHR43788">
    <property type="entry name" value="DNA2/NAM7 HELICASE FAMILY MEMBER"/>
    <property type="match status" value="1"/>
</dbReference>
<evidence type="ECO:0000256" key="2">
    <source>
        <dbReference type="ARBA" id="ARBA00022840"/>
    </source>
</evidence>
<protein>
    <recommendedName>
        <fullName evidence="3">ATP-dependent RecD2 DNA helicase</fullName>
        <ecNumber evidence="3">5.6.2.3</ecNumber>
    </recommendedName>
    <alternativeName>
        <fullName evidence="3">DNA 5'-3' helicase subunit RecD2</fullName>
    </alternativeName>
</protein>
<keyword evidence="1 3" id="KW-0547">Nucleotide-binding</keyword>
<dbReference type="KEGG" id="ahb:bsdtb5_09360"/>
<dbReference type="InterPro" id="IPR003593">
    <property type="entry name" value="AAA+_ATPase"/>
</dbReference>
<dbReference type="SUPFAM" id="SSF52540">
    <property type="entry name" value="P-loop containing nucleoside triphosphate hydrolases"/>
    <property type="match status" value="1"/>
</dbReference>
<dbReference type="InterPro" id="IPR010994">
    <property type="entry name" value="RuvA_2-like"/>
</dbReference>
<organism evidence="5 6">
    <name type="scientific">Anaeromicropila herbilytica</name>
    <dbReference type="NCBI Taxonomy" id="2785025"/>
    <lineage>
        <taxon>Bacteria</taxon>
        <taxon>Bacillati</taxon>
        <taxon>Bacillota</taxon>
        <taxon>Clostridia</taxon>
        <taxon>Lachnospirales</taxon>
        <taxon>Lachnospiraceae</taxon>
        <taxon>Anaeromicropila</taxon>
    </lineage>
</organism>
<dbReference type="Pfam" id="PF23139">
    <property type="entry name" value="OB_YrrC"/>
    <property type="match status" value="1"/>
</dbReference>
<keyword evidence="3" id="KW-0413">Isomerase</keyword>
<dbReference type="AlphaFoldDB" id="A0A7R7EJ45"/>
<dbReference type="GO" id="GO:0016787">
    <property type="term" value="F:hydrolase activity"/>
    <property type="evidence" value="ECO:0007669"/>
    <property type="project" value="UniProtKB-KW"/>
</dbReference>
<dbReference type="NCBIfam" id="TIGR01448">
    <property type="entry name" value="recD_rel"/>
    <property type="match status" value="1"/>
</dbReference>
<reference evidence="5 6" key="1">
    <citation type="submission" date="2020-11" db="EMBL/GenBank/DDBJ databases">
        <title>Draft genome sequencing of a Lachnospiraceae strain isolated from anoxic soil subjected to BSD treatment.</title>
        <authorList>
            <person name="Uek A."/>
            <person name="Tonouchi A."/>
        </authorList>
    </citation>
    <scope>NUCLEOTIDE SEQUENCE [LARGE SCALE GENOMIC DNA]</scope>
    <source>
        <strain evidence="5 6">TB5</strain>
    </source>
</reference>
<evidence type="ECO:0000313" key="6">
    <source>
        <dbReference type="Proteomes" id="UP000595897"/>
    </source>
</evidence>
<dbReference type="GO" id="GO:0005524">
    <property type="term" value="F:ATP binding"/>
    <property type="evidence" value="ECO:0007669"/>
    <property type="project" value="UniProtKB-UniRule"/>
</dbReference>
<accession>A0A7R7EJ45</accession>
<keyword evidence="2 3" id="KW-0067">ATP-binding</keyword>
<dbReference type="GO" id="GO:0009338">
    <property type="term" value="C:exodeoxyribonuclease V complex"/>
    <property type="evidence" value="ECO:0007669"/>
    <property type="project" value="TreeGrafter"/>
</dbReference>
<evidence type="ECO:0000256" key="3">
    <source>
        <dbReference type="HAMAP-Rule" id="MF_01488"/>
    </source>
</evidence>
<comment type="function">
    <text evidence="3">DNA-dependent ATPase and ATP-dependent 5'-3' DNA helicase. Has no activity on blunt DNA or DNA with 3'-overhangs, requires at least 10 bases of 5'-ssDNA for helicase activity.</text>
</comment>
<dbReference type="InterPro" id="IPR029493">
    <property type="entry name" value="RecD2-like_HHH"/>
</dbReference>
<name>A0A7R7EJ45_9FIRM</name>
<sequence>MADILQGYVDRIVFRNQENGYTVFSLTDDHDETMCVGNFTFISEGEFVEVRGEYTTHQMYGEQFQVKTYEIKEPEDLFSIERYLGSGAIKGIGAALAARVVKRFKKDTFRIIEEEPERLVEVKGISEKKAREIAEQFEEKREMRGAMIFLQQYGISTNLAVKIYNEYGPKLYDVIKENPYRLADDISGVGFKLADEIATKVGIGSDSDFRIKAGIFYTLLQASSNGHVYLPERSLLQNTAELLMIEPDNITKHIMDMVIDKRIIVKELNDERVIYGARLFYTELNVAKMLCDLNIKYDLSVEEVEKRLTRIEEKSQIELDEMQRIAVLEAARNGVLIVTGGPGTGKTTTINTIIQFFEVEGLDILLAAPTGRAAKRMSETTGYEAQTIHRLLELSGGAGQTDGRYSFERNESNPLEADAVIIDEMSMVDIQLMNALLKAVSVGTRLILVGDVNQLPSVGPGNVLNDIITSHQFNVVMLTKIFRQARESDIIVNAHKINAGESIKLDNKSKDFFLLQRDDVNVIIRVMIALIKEKLPKYVNATPYDIQVLTPMRKGELGVERLNQMLQTYLNPEDKNKKEKEYNGVIYREGDKVMQIKNNYQIEWETKSQYGITLTSGTGIFNGDAGIIKEINLFAENLIIEFDEKRIVEYPFSLLDELELAYAITIHKSQGSEYPAVVMPILTGPRMLFNRNILYTAVTRAKSCVTIVGSKDMIMHMIDNVSEQRRYSSLDERIQELFVKN</sequence>
<feature type="domain" description="AAA+ ATPase" evidence="4">
    <location>
        <begin position="332"/>
        <end position="478"/>
    </location>
</feature>
<dbReference type="Pfam" id="PF13538">
    <property type="entry name" value="UvrD_C_2"/>
    <property type="match status" value="1"/>
</dbReference>
<proteinExistence type="inferred from homology"/>
<dbReference type="Pfam" id="PF18335">
    <property type="entry name" value="SH3_13"/>
    <property type="match status" value="1"/>
</dbReference>
<dbReference type="HAMAP" id="MF_01488">
    <property type="entry name" value="RecD2"/>
    <property type="match status" value="1"/>
</dbReference>
<dbReference type="GO" id="GO:0043139">
    <property type="term" value="F:5'-3' DNA helicase activity"/>
    <property type="evidence" value="ECO:0007669"/>
    <property type="project" value="UniProtKB-UniRule"/>
</dbReference>
<dbReference type="EC" id="5.6.2.3" evidence="3"/>
<keyword evidence="3" id="KW-0238">DNA-binding</keyword>
<dbReference type="Pfam" id="PF14490">
    <property type="entry name" value="HHH_RecD2"/>
    <property type="match status" value="1"/>
</dbReference>
<dbReference type="CDD" id="cd17933">
    <property type="entry name" value="DEXSc_RecD-like"/>
    <property type="match status" value="1"/>
</dbReference>
<evidence type="ECO:0000259" key="4">
    <source>
        <dbReference type="SMART" id="SM00382"/>
    </source>
</evidence>
<comment type="similarity">
    <text evidence="3">Belongs to the RecD family. RecD2 subfamily.</text>
</comment>
<dbReference type="Pfam" id="PF13245">
    <property type="entry name" value="AAA_19"/>
    <property type="match status" value="1"/>
</dbReference>
<dbReference type="InterPro" id="IPR050534">
    <property type="entry name" value="Coronavir_polyprotein_1ab"/>
</dbReference>
<dbReference type="PANTHER" id="PTHR43788:SF6">
    <property type="entry name" value="DNA HELICASE B"/>
    <property type="match status" value="1"/>
</dbReference>
<keyword evidence="3" id="KW-0378">Hydrolase</keyword>
<dbReference type="CDD" id="cd18809">
    <property type="entry name" value="SF1_C_RecD"/>
    <property type="match status" value="1"/>
</dbReference>
<dbReference type="InterPro" id="IPR041451">
    <property type="entry name" value="RecD2_SH13"/>
</dbReference>
<dbReference type="SUPFAM" id="SSF47781">
    <property type="entry name" value="RuvA domain 2-like"/>
    <property type="match status" value="1"/>
</dbReference>
<comment type="catalytic activity">
    <reaction evidence="3">
        <text>ATP + H2O = ADP + phosphate + H(+)</text>
        <dbReference type="Rhea" id="RHEA:13065"/>
        <dbReference type="ChEBI" id="CHEBI:15377"/>
        <dbReference type="ChEBI" id="CHEBI:15378"/>
        <dbReference type="ChEBI" id="CHEBI:30616"/>
        <dbReference type="ChEBI" id="CHEBI:43474"/>
        <dbReference type="ChEBI" id="CHEBI:456216"/>
        <dbReference type="EC" id="5.6.2.3"/>
    </reaction>
</comment>
<dbReference type="GO" id="GO:0017116">
    <property type="term" value="F:single-stranded DNA helicase activity"/>
    <property type="evidence" value="ECO:0007669"/>
    <property type="project" value="TreeGrafter"/>
</dbReference>
<dbReference type="InterPro" id="IPR055446">
    <property type="entry name" value="RecD2_N_OB"/>
</dbReference>
<feature type="binding site" evidence="3">
    <location>
        <begin position="343"/>
        <end position="347"/>
    </location>
    <ligand>
        <name>ATP</name>
        <dbReference type="ChEBI" id="CHEBI:30616"/>
    </ligand>
</feature>
<keyword evidence="3 5" id="KW-0347">Helicase</keyword>
<dbReference type="GO" id="GO:0006310">
    <property type="term" value="P:DNA recombination"/>
    <property type="evidence" value="ECO:0007669"/>
    <property type="project" value="InterPro"/>
</dbReference>
<gene>
    <name evidence="3 5" type="primary">recD2</name>
    <name evidence="5" type="ORF">bsdtb5_09360</name>
</gene>
<dbReference type="SMART" id="SM00382">
    <property type="entry name" value="AAA"/>
    <property type="match status" value="1"/>
</dbReference>
<dbReference type="Pfam" id="PF14520">
    <property type="entry name" value="HHH_5"/>
    <property type="match status" value="1"/>
</dbReference>
<dbReference type="Gene3D" id="1.10.150.20">
    <property type="entry name" value="5' to 3' exonuclease, C-terminal subdomain"/>
    <property type="match status" value="1"/>
</dbReference>